<dbReference type="AlphaFoldDB" id="A0A176VHF2"/>
<name>A0A176VHF2_MARPO</name>
<evidence type="ECO:0000313" key="2">
    <source>
        <dbReference type="Proteomes" id="UP000077202"/>
    </source>
</evidence>
<dbReference type="EMBL" id="LVLJ01003726">
    <property type="protein sequence ID" value="OAE19997.1"/>
    <property type="molecule type" value="Genomic_DNA"/>
</dbReference>
<organism evidence="1 2">
    <name type="scientific">Marchantia polymorpha subsp. ruderalis</name>
    <dbReference type="NCBI Taxonomy" id="1480154"/>
    <lineage>
        <taxon>Eukaryota</taxon>
        <taxon>Viridiplantae</taxon>
        <taxon>Streptophyta</taxon>
        <taxon>Embryophyta</taxon>
        <taxon>Marchantiophyta</taxon>
        <taxon>Marchantiopsida</taxon>
        <taxon>Marchantiidae</taxon>
        <taxon>Marchantiales</taxon>
        <taxon>Marchantiaceae</taxon>
        <taxon>Marchantia</taxon>
    </lineage>
</organism>
<keyword evidence="2" id="KW-1185">Reference proteome</keyword>
<sequence>MKSRMGSRPLPIIAGTAFTRPVGVSALDFWRGLFGLGTEIWRGTSVCGRWWDRWQEGKIPESEGVESVESLRVLPEG</sequence>
<accession>A0A176VHF2</accession>
<reference evidence="1" key="1">
    <citation type="submission" date="2016-03" db="EMBL/GenBank/DDBJ databases">
        <title>Mechanisms controlling the formation of the plant cell surface in tip-growing cells are functionally conserved among land plants.</title>
        <authorList>
            <person name="Honkanen S."/>
            <person name="Jones V.A."/>
            <person name="Morieri G."/>
            <person name="Champion C."/>
            <person name="Hetherington A.J."/>
            <person name="Kelly S."/>
            <person name="Saint-Marcoux D."/>
            <person name="Proust H."/>
            <person name="Prescott H."/>
            <person name="Dolan L."/>
        </authorList>
    </citation>
    <scope>NUCLEOTIDE SEQUENCE [LARGE SCALE GENOMIC DNA]</scope>
    <source>
        <tissue evidence="1">Whole gametophyte</tissue>
    </source>
</reference>
<dbReference type="Proteomes" id="UP000077202">
    <property type="component" value="Unassembled WGS sequence"/>
</dbReference>
<comment type="caution">
    <text evidence="1">The sequence shown here is derived from an EMBL/GenBank/DDBJ whole genome shotgun (WGS) entry which is preliminary data.</text>
</comment>
<protein>
    <submittedName>
        <fullName evidence="1">Uncharacterized protein</fullName>
    </submittedName>
</protein>
<proteinExistence type="predicted"/>
<gene>
    <name evidence="1" type="ORF">AXG93_2569s1010</name>
</gene>
<evidence type="ECO:0000313" key="1">
    <source>
        <dbReference type="EMBL" id="OAE19997.1"/>
    </source>
</evidence>